<proteinExistence type="inferred from homology"/>
<evidence type="ECO:0000256" key="4">
    <source>
        <dbReference type="ARBA" id="ARBA00022741"/>
    </source>
</evidence>
<dbReference type="InterPro" id="IPR003395">
    <property type="entry name" value="RecF/RecN/SMC_N"/>
</dbReference>
<keyword evidence="5 9" id="KW-0227">DNA damage</keyword>
<evidence type="ECO:0000313" key="12">
    <source>
        <dbReference type="EMBL" id="ORE86050.1"/>
    </source>
</evidence>
<accession>A0A1Y1SBN4</accession>
<dbReference type="RefSeq" id="WP_083562102.1">
    <property type="nucleotide sequence ID" value="NZ_AQQV01000003.1"/>
</dbReference>
<dbReference type="EMBL" id="AQQV01000003">
    <property type="protein sequence ID" value="ORE86050.1"/>
    <property type="molecule type" value="Genomic_DNA"/>
</dbReference>
<keyword evidence="4" id="KW-0547">Nucleotide-binding</keyword>
<dbReference type="PIRSF" id="PIRSF003128">
    <property type="entry name" value="RecN"/>
    <property type="match status" value="1"/>
</dbReference>
<dbReference type="FunFam" id="3.40.50.300:FF:000356">
    <property type="entry name" value="DNA repair protein RecN"/>
    <property type="match status" value="1"/>
</dbReference>
<reference evidence="12 13" key="1">
    <citation type="submission" date="2013-04" db="EMBL/GenBank/DDBJ databases">
        <title>Oceanococcus atlanticus 22II-S10r2 Genome Sequencing.</title>
        <authorList>
            <person name="Lai Q."/>
            <person name="Li G."/>
            <person name="Shao Z."/>
        </authorList>
    </citation>
    <scope>NUCLEOTIDE SEQUENCE [LARGE SCALE GENOMIC DNA]</scope>
    <source>
        <strain evidence="12 13">22II-S10r2</strain>
    </source>
</reference>
<sequence length="564" mass="61317">MKPCLLSLHIRDFAIIQEITVEFSTGFTVFSGETGAGKSILFDALGLVLGERADVAVVRDGASRSDVTAIFDVSENPAAREWLEQHGLDDPDDDSGELVIRRQIQAAGTSRAFINGAPAKLNQLKALSEHLLDIHGQHAHQSLLKPSAQRALLDSYGQLDAELSKVKQASQALSAIEEQIERLSQGEDLSQRRELLRYQLNELNELEPSESDFTQLEHDYRVQSEAEHLLQQAGAAHEQLYAGESSLYDQIQGVLQGLDSVSAFDKRFAEAFELCQQAQIQLKEAAGLCEDLSGEIEPDPQALRALSQRIDSYQSQARKHHTTPEGLGAYWQQLIAELAELESSEHDLDQLTARLETAKQEYADAALALSKRRQQTAQALSQAITEAVRPLGLAHARCEVDVSPNPAAPPGPHGQDRIELRVAMNPGQSAGPLSKVASGGELARTSLAIQVVCLDQSPVPVLLFDEVDVGIGGGVAETVGRQLKALAARYQVFCVTHQPQVAALADTHFQVSKQVSNGQTQTGVIALENEARIDELARMLGGVKITDQTRAHAREMLDLGQQQA</sequence>
<evidence type="ECO:0000256" key="6">
    <source>
        <dbReference type="ARBA" id="ARBA00022840"/>
    </source>
</evidence>
<dbReference type="GO" id="GO:0005524">
    <property type="term" value="F:ATP binding"/>
    <property type="evidence" value="ECO:0007669"/>
    <property type="project" value="UniProtKB-KW"/>
</dbReference>
<evidence type="ECO:0000256" key="1">
    <source>
        <dbReference type="ARBA" id="ARBA00003618"/>
    </source>
</evidence>
<evidence type="ECO:0000256" key="2">
    <source>
        <dbReference type="ARBA" id="ARBA00009441"/>
    </source>
</evidence>
<evidence type="ECO:0000259" key="11">
    <source>
        <dbReference type="Pfam" id="PF02463"/>
    </source>
</evidence>
<feature type="domain" description="RecF/RecN/SMC N-terminal" evidence="11">
    <location>
        <begin position="7"/>
        <end position="514"/>
    </location>
</feature>
<dbReference type="Proteomes" id="UP000192342">
    <property type="component" value="Unassembled WGS sequence"/>
</dbReference>
<dbReference type="AlphaFoldDB" id="A0A1Y1SBN4"/>
<name>A0A1Y1SBN4_9GAMM</name>
<dbReference type="SUPFAM" id="SSF52540">
    <property type="entry name" value="P-loop containing nucleoside triphosphate hydrolases"/>
    <property type="match status" value="1"/>
</dbReference>
<comment type="function">
    <text evidence="1 9">May be involved in recombinational repair of damaged DNA.</text>
</comment>
<dbReference type="CDD" id="cd03241">
    <property type="entry name" value="ABC_RecN"/>
    <property type="match status" value="2"/>
</dbReference>
<keyword evidence="6" id="KW-0067">ATP-binding</keyword>
<dbReference type="OrthoDB" id="9806954at2"/>
<dbReference type="GO" id="GO:0009432">
    <property type="term" value="P:SOS response"/>
    <property type="evidence" value="ECO:0007669"/>
    <property type="project" value="TreeGrafter"/>
</dbReference>
<evidence type="ECO:0000256" key="9">
    <source>
        <dbReference type="PIRNR" id="PIRNR003128"/>
    </source>
</evidence>
<dbReference type="PANTHER" id="PTHR11059:SF0">
    <property type="entry name" value="DNA REPAIR PROTEIN RECN"/>
    <property type="match status" value="1"/>
</dbReference>
<keyword evidence="10" id="KW-0175">Coiled coil</keyword>
<dbReference type="NCBIfam" id="NF008121">
    <property type="entry name" value="PRK10869.1"/>
    <property type="match status" value="1"/>
</dbReference>
<comment type="similarity">
    <text evidence="2 9">Belongs to the RecN family.</text>
</comment>
<dbReference type="GO" id="GO:0006310">
    <property type="term" value="P:DNA recombination"/>
    <property type="evidence" value="ECO:0007669"/>
    <property type="project" value="InterPro"/>
</dbReference>
<dbReference type="PANTHER" id="PTHR11059">
    <property type="entry name" value="DNA REPAIR PROTEIN RECN"/>
    <property type="match status" value="1"/>
</dbReference>
<evidence type="ECO:0000256" key="3">
    <source>
        <dbReference type="ARBA" id="ARBA00021315"/>
    </source>
</evidence>
<gene>
    <name evidence="12" type="ORF">ATO7_12173</name>
</gene>
<dbReference type="Pfam" id="PF02463">
    <property type="entry name" value="SMC_N"/>
    <property type="match status" value="1"/>
</dbReference>
<dbReference type="InterPro" id="IPR004604">
    <property type="entry name" value="DNA_recomb/repair_RecN"/>
</dbReference>
<organism evidence="12 13">
    <name type="scientific">Oceanococcus atlanticus</name>
    <dbReference type="NCBI Taxonomy" id="1317117"/>
    <lineage>
        <taxon>Bacteria</taxon>
        <taxon>Pseudomonadati</taxon>
        <taxon>Pseudomonadota</taxon>
        <taxon>Gammaproteobacteria</taxon>
        <taxon>Chromatiales</taxon>
        <taxon>Oceanococcaceae</taxon>
        <taxon>Oceanococcus</taxon>
    </lineage>
</organism>
<dbReference type="Gene3D" id="3.40.50.300">
    <property type="entry name" value="P-loop containing nucleotide triphosphate hydrolases"/>
    <property type="match status" value="2"/>
</dbReference>
<feature type="coiled-coil region" evidence="10">
    <location>
        <begin position="334"/>
        <end position="368"/>
    </location>
</feature>
<feature type="coiled-coil region" evidence="10">
    <location>
        <begin position="159"/>
        <end position="186"/>
    </location>
</feature>
<protein>
    <recommendedName>
        <fullName evidence="3 9">DNA repair protein RecN</fullName>
    </recommendedName>
    <alternativeName>
        <fullName evidence="8 9">Recombination protein N</fullName>
    </alternativeName>
</protein>
<evidence type="ECO:0000256" key="10">
    <source>
        <dbReference type="SAM" id="Coils"/>
    </source>
</evidence>
<dbReference type="GO" id="GO:0043590">
    <property type="term" value="C:bacterial nucleoid"/>
    <property type="evidence" value="ECO:0007669"/>
    <property type="project" value="TreeGrafter"/>
</dbReference>
<dbReference type="STRING" id="1317117.ATO7_12173"/>
<evidence type="ECO:0000256" key="8">
    <source>
        <dbReference type="ARBA" id="ARBA00033408"/>
    </source>
</evidence>
<evidence type="ECO:0000256" key="5">
    <source>
        <dbReference type="ARBA" id="ARBA00022763"/>
    </source>
</evidence>
<keyword evidence="13" id="KW-1185">Reference proteome</keyword>
<dbReference type="GO" id="GO:0006281">
    <property type="term" value="P:DNA repair"/>
    <property type="evidence" value="ECO:0007669"/>
    <property type="project" value="UniProtKB-KW"/>
</dbReference>
<evidence type="ECO:0000313" key="13">
    <source>
        <dbReference type="Proteomes" id="UP000192342"/>
    </source>
</evidence>
<dbReference type="InterPro" id="IPR027417">
    <property type="entry name" value="P-loop_NTPase"/>
</dbReference>
<comment type="caution">
    <text evidence="12">The sequence shown here is derived from an EMBL/GenBank/DDBJ whole genome shotgun (WGS) entry which is preliminary data.</text>
</comment>
<keyword evidence="7 9" id="KW-0234">DNA repair</keyword>
<dbReference type="NCBIfam" id="TIGR00634">
    <property type="entry name" value="recN"/>
    <property type="match status" value="1"/>
</dbReference>
<evidence type="ECO:0000256" key="7">
    <source>
        <dbReference type="ARBA" id="ARBA00023204"/>
    </source>
</evidence>
<dbReference type="FunFam" id="3.40.50.300:FF:000319">
    <property type="entry name" value="DNA repair protein RecN"/>
    <property type="match status" value="1"/>
</dbReference>